<dbReference type="EMBL" id="CP063311">
    <property type="protein sequence ID" value="QOV23036.1"/>
    <property type="molecule type" value="Genomic_DNA"/>
</dbReference>
<dbReference type="InterPro" id="IPR001296">
    <property type="entry name" value="Glyco_trans_1"/>
</dbReference>
<dbReference type="Gene3D" id="3.40.50.2000">
    <property type="entry name" value="Glycogen Phosphorylase B"/>
    <property type="match status" value="3"/>
</dbReference>
<dbReference type="CDD" id="cd03801">
    <property type="entry name" value="GT4_PimA-like"/>
    <property type="match status" value="2"/>
</dbReference>
<organism evidence="3 4">
    <name type="scientific">Anabaenopsis elenkinii CCIBt3563</name>
    <dbReference type="NCBI Taxonomy" id="2779889"/>
    <lineage>
        <taxon>Bacteria</taxon>
        <taxon>Bacillati</taxon>
        <taxon>Cyanobacteriota</taxon>
        <taxon>Cyanophyceae</taxon>
        <taxon>Nostocales</taxon>
        <taxon>Nodulariaceae</taxon>
        <taxon>Anabaenopsis</taxon>
    </lineage>
</organism>
<sequence length="790" mass="89302">MTQKQIFRVTVLDMQPIDPPIGGGRLRLLGLYHGMGECLPTTYIGSYDWEGEKYRHHRLSKTLEEIDIPLSEQHFVECAKLQSRLGGKTIIDSCFNLLGHHSSEFVETAKSKVAESDIVIFSHPWVYPLVKDSLRHPSQLVVYDSQNVEGLLRTSLLDDGGLGTEIAQNVVSIEYALCHNCDLILACSQEDRELFNKLYNIPFSKIAIVPNGVFTDKIPYVSGSQKKIAKKKLNLGDTPMAIFMGSSYLPNIEAARFIIDELAPALPNIHFAICGGVCDQFSNGELQQRNITNVILTGFLKESEKLNYLAASDLAINPMFSGSGTNIKMFDFMAAGLPVISTPIGARGILQLKNPTIHICNENEFINGIQKVLQDHDYAKSLSQSARNLVEKKYSWEKISSNLGMLLCKKYLQQKKYISSLHQNVNNQYNSHQLNELSNQENLVESSGKSQKIYIVSTYPPEHCGIASYGSQLVAYLVSQGHQVTTVSVNLQANADIKLNLGGGINPIYLLFFRWKCDQLIINYHRSFFFKSNRDTIITNIVFLLLYLIFWGKISIICHEAELLPKKGLLIKRLYFLLEKLRWLASPKVFFHTKSELIDCASHYGLQETNRLFLLGHGNHFQKHTLLEQSSARTSLQLSKIKENTLVFLCIGFVQHSKGFDRVVDVFNRLSLIKNTHLYVVGSIRVETEADRNYMETLKEKAHGSEYITIIEKFLSDEEFDLWISASDYVVCPYRIIWSSSVLARAKLYQKRCIVSSVGGLAEQITDQDFVFGTDIELESIISKIIYKLG</sequence>
<dbReference type="SUPFAM" id="SSF53756">
    <property type="entry name" value="UDP-Glycosyltransferase/glycogen phosphorylase"/>
    <property type="match status" value="2"/>
</dbReference>
<keyword evidence="4" id="KW-1185">Reference proteome</keyword>
<feature type="domain" description="Glycosyl transferase family 1" evidence="2">
    <location>
        <begin position="639"/>
        <end position="777"/>
    </location>
</feature>
<dbReference type="GO" id="GO:0009103">
    <property type="term" value="P:lipopolysaccharide biosynthetic process"/>
    <property type="evidence" value="ECO:0007669"/>
    <property type="project" value="TreeGrafter"/>
</dbReference>
<dbReference type="Proteomes" id="UP000593846">
    <property type="component" value="Chromosome"/>
</dbReference>
<dbReference type="Pfam" id="PF00534">
    <property type="entry name" value="Glycos_transf_1"/>
    <property type="match status" value="1"/>
</dbReference>
<dbReference type="GO" id="GO:0016757">
    <property type="term" value="F:glycosyltransferase activity"/>
    <property type="evidence" value="ECO:0007669"/>
    <property type="project" value="InterPro"/>
</dbReference>
<protein>
    <submittedName>
        <fullName evidence="3">Glycosyltransferase family 4 protein</fullName>
    </submittedName>
</protein>
<evidence type="ECO:0000313" key="3">
    <source>
        <dbReference type="EMBL" id="QOV23036.1"/>
    </source>
</evidence>
<dbReference type="Pfam" id="PF13692">
    <property type="entry name" value="Glyco_trans_1_4"/>
    <property type="match status" value="1"/>
</dbReference>
<dbReference type="KEGG" id="aee:IM676_01350"/>
<dbReference type="RefSeq" id="WP_200988646.1">
    <property type="nucleotide sequence ID" value="NZ_CP063311.1"/>
</dbReference>
<evidence type="ECO:0000313" key="4">
    <source>
        <dbReference type="Proteomes" id="UP000593846"/>
    </source>
</evidence>
<keyword evidence="1 3" id="KW-0808">Transferase</keyword>
<proteinExistence type="predicted"/>
<name>A0A7S6RDV2_9CYAN</name>
<accession>A0A7S6RDV2</accession>
<reference evidence="4" key="1">
    <citation type="submission" date="2020-10" db="EMBL/GenBank/DDBJ databases">
        <title>Genome-based taxonomic classification of the species Anabaenopsis elenkinii.</title>
        <authorList>
            <person name="Delbaje E."/>
            <person name="Andreote A.P.D."/>
            <person name="Pellegrinetti T.A."/>
            <person name="Cruz R.B."/>
            <person name="Branco L.H.Z."/>
            <person name="Fiore M.F."/>
        </authorList>
    </citation>
    <scope>NUCLEOTIDE SEQUENCE [LARGE SCALE GENOMIC DNA]</scope>
    <source>
        <strain evidence="4">CCIBt3563</strain>
    </source>
</reference>
<dbReference type="PANTHER" id="PTHR46401:SF2">
    <property type="entry name" value="GLYCOSYLTRANSFERASE WBBK-RELATED"/>
    <property type="match status" value="1"/>
</dbReference>
<gene>
    <name evidence="3" type="ORF">IM676_01350</name>
</gene>
<evidence type="ECO:0000256" key="1">
    <source>
        <dbReference type="ARBA" id="ARBA00022679"/>
    </source>
</evidence>
<dbReference type="AlphaFoldDB" id="A0A7S6RDV2"/>
<evidence type="ECO:0000259" key="2">
    <source>
        <dbReference type="Pfam" id="PF00534"/>
    </source>
</evidence>
<dbReference type="PANTHER" id="PTHR46401">
    <property type="entry name" value="GLYCOSYLTRANSFERASE WBBK-RELATED"/>
    <property type="match status" value="1"/>
</dbReference>